<evidence type="ECO:0000256" key="1">
    <source>
        <dbReference type="ARBA" id="ARBA00022801"/>
    </source>
</evidence>
<evidence type="ECO:0000256" key="2">
    <source>
        <dbReference type="SAM" id="SignalP"/>
    </source>
</evidence>
<dbReference type="PANTHER" id="PTHR22946:SF9">
    <property type="entry name" value="POLYKETIDE TRANSFERASE AF380"/>
    <property type="match status" value="1"/>
</dbReference>
<proteinExistence type="predicted"/>
<dbReference type="GO" id="GO:0008806">
    <property type="term" value="F:carboxymethylenebutenolidase activity"/>
    <property type="evidence" value="ECO:0007669"/>
    <property type="project" value="UniProtKB-EC"/>
</dbReference>
<evidence type="ECO:0000313" key="5">
    <source>
        <dbReference type="Proteomes" id="UP001242480"/>
    </source>
</evidence>
<dbReference type="SUPFAM" id="SSF53474">
    <property type="entry name" value="alpha/beta-Hydrolases"/>
    <property type="match status" value="1"/>
</dbReference>
<feature type="chain" id="PRO_5045959916" evidence="2">
    <location>
        <begin position="22"/>
        <end position="295"/>
    </location>
</feature>
<evidence type="ECO:0000313" key="4">
    <source>
        <dbReference type="EMBL" id="MDQ0468990.1"/>
    </source>
</evidence>
<dbReference type="RefSeq" id="WP_307271033.1">
    <property type="nucleotide sequence ID" value="NZ_JAUSVX010000003.1"/>
</dbReference>
<dbReference type="InterPro" id="IPR002925">
    <property type="entry name" value="Dienelactn_hydro"/>
</dbReference>
<organism evidence="4 5">
    <name type="scientific">Labrys wisconsinensis</name>
    <dbReference type="NCBI Taxonomy" id="425677"/>
    <lineage>
        <taxon>Bacteria</taxon>
        <taxon>Pseudomonadati</taxon>
        <taxon>Pseudomonadota</taxon>
        <taxon>Alphaproteobacteria</taxon>
        <taxon>Hyphomicrobiales</taxon>
        <taxon>Xanthobacteraceae</taxon>
        <taxon>Labrys</taxon>
    </lineage>
</organism>
<dbReference type="InterPro" id="IPR029058">
    <property type="entry name" value="AB_hydrolase_fold"/>
</dbReference>
<feature type="signal peptide" evidence="2">
    <location>
        <begin position="1"/>
        <end position="21"/>
    </location>
</feature>
<keyword evidence="2" id="KW-0732">Signal</keyword>
<dbReference type="PANTHER" id="PTHR22946">
    <property type="entry name" value="DIENELACTONE HYDROLASE DOMAIN-CONTAINING PROTEIN-RELATED"/>
    <property type="match status" value="1"/>
</dbReference>
<name>A0ABU0J5R7_9HYPH</name>
<gene>
    <name evidence="4" type="ORF">QO011_002001</name>
</gene>
<reference evidence="4 5" key="1">
    <citation type="submission" date="2023-07" db="EMBL/GenBank/DDBJ databases">
        <title>Genomic Encyclopedia of Type Strains, Phase IV (KMG-IV): sequencing the most valuable type-strain genomes for metagenomic binning, comparative biology and taxonomic classification.</title>
        <authorList>
            <person name="Goeker M."/>
        </authorList>
    </citation>
    <scope>NUCLEOTIDE SEQUENCE [LARGE SCALE GENOMIC DNA]</scope>
    <source>
        <strain evidence="4 5">DSM 19619</strain>
    </source>
</reference>
<keyword evidence="1 4" id="KW-0378">Hydrolase</keyword>
<accession>A0ABU0J5R7</accession>
<dbReference type="EC" id="3.1.1.45" evidence="4"/>
<comment type="caution">
    <text evidence="4">The sequence shown here is derived from an EMBL/GenBank/DDBJ whole genome shotgun (WGS) entry which is preliminary data.</text>
</comment>
<dbReference type="Gene3D" id="3.40.50.1820">
    <property type="entry name" value="alpha/beta hydrolase"/>
    <property type="match status" value="1"/>
</dbReference>
<dbReference type="Pfam" id="PF01738">
    <property type="entry name" value="DLH"/>
    <property type="match status" value="1"/>
</dbReference>
<keyword evidence="5" id="KW-1185">Reference proteome</keyword>
<dbReference type="InterPro" id="IPR050261">
    <property type="entry name" value="FrsA_esterase"/>
</dbReference>
<evidence type="ECO:0000259" key="3">
    <source>
        <dbReference type="Pfam" id="PF01738"/>
    </source>
</evidence>
<dbReference type="EMBL" id="JAUSVX010000003">
    <property type="protein sequence ID" value="MDQ0468990.1"/>
    <property type="molecule type" value="Genomic_DNA"/>
</dbReference>
<dbReference type="Proteomes" id="UP001242480">
    <property type="component" value="Unassembled WGS sequence"/>
</dbReference>
<feature type="domain" description="Dienelactone hydrolase" evidence="3">
    <location>
        <begin position="91"/>
        <end position="281"/>
    </location>
</feature>
<sequence>MMRMILTIAAMTWLMVAAAWAGPEAGPDTVHFAGPDGQSLVAYLFLPGGHATPIPAVVMMHGRAGPYSIAAHGRFDSTTLSQRHLFWGRFWADHGYAALLVDSFGPRGFAGGFPVHSYGDRPDAVNEVTVRPRDAYAALAYLRSRLDVDPHRIALQGWSNGGSAALATMADVTLEAQHLPPREGFVGALAFYPACGLHDVFDQRYRPYAPVRVFSGDHDEEVSAAHCRRLVDASKAGGGDIAITVYAGATHDFDDPGRRRQGVEANVAAQADAVPQALAFVEGLFGAATTKPAAP</sequence>
<protein>
    <submittedName>
        <fullName evidence="4">Carboxymethylenebutenolidase</fullName>
        <ecNumber evidence="4">3.1.1.45</ecNumber>
    </submittedName>
</protein>